<dbReference type="EMBL" id="CACRXK020017985">
    <property type="protein sequence ID" value="CAB4031918.1"/>
    <property type="molecule type" value="Genomic_DNA"/>
</dbReference>
<reference evidence="1" key="1">
    <citation type="submission" date="2020-04" db="EMBL/GenBank/DDBJ databases">
        <authorList>
            <person name="Alioto T."/>
            <person name="Alioto T."/>
            <person name="Gomez Garrido J."/>
        </authorList>
    </citation>
    <scope>NUCLEOTIDE SEQUENCE</scope>
    <source>
        <strain evidence="1">A484AB</strain>
    </source>
</reference>
<protein>
    <submittedName>
        <fullName evidence="1">Uncharacterized protein</fullName>
    </submittedName>
</protein>
<keyword evidence="2" id="KW-1185">Reference proteome</keyword>
<evidence type="ECO:0000313" key="2">
    <source>
        <dbReference type="Proteomes" id="UP001152795"/>
    </source>
</evidence>
<name>A0A7D9LCC9_PARCT</name>
<accession>A0A7D9LCC9</accession>
<dbReference type="AlphaFoldDB" id="A0A7D9LCC9"/>
<comment type="caution">
    <text evidence="1">The sequence shown here is derived from an EMBL/GenBank/DDBJ whole genome shotgun (WGS) entry which is preliminary data.</text>
</comment>
<sequence length="248" mass="28223">MKLLTKNCCILAAILFLWMDQMNCVPFSKQEGDRCPDGKSCEDDPSVCSTACKYGEYKCTHIKLQNKHICVKYNPDAPAANMVTIQIPECGTQPTPPTKNIPPVNTAWKTTEFQTTELVIPITTESVPITTESVPITTESFPTTESIPITTESIPITTEAIPITTESLPITTESTPVISDQIPITTDKSSLTIFTIPSPTKPPFNRPWAWSRYHPWKPRFGKNRKNKWNRKRRSYSKFNRLQRNRKFW</sequence>
<gene>
    <name evidence="1" type="ORF">PACLA_8A047948</name>
</gene>
<evidence type="ECO:0000313" key="1">
    <source>
        <dbReference type="EMBL" id="CAB4031918.1"/>
    </source>
</evidence>
<dbReference type="Proteomes" id="UP001152795">
    <property type="component" value="Unassembled WGS sequence"/>
</dbReference>
<organism evidence="1 2">
    <name type="scientific">Paramuricea clavata</name>
    <name type="common">Red gorgonian</name>
    <name type="synonym">Violescent sea-whip</name>
    <dbReference type="NCBI Taxonomy" id="317549"/>
    <lineage>
        <taxon>Eukaryota</taxon>
        <taxon>Metazoa</taxon>
        <taxon>Cnidaria</taxon>
        <taxon>Anthozoa</taxon>
        <taxon>Octocorallia</taxon>
        <taxon>Malacalcyonacea</taxon>
        <taxon>Plexauridae</taxon>
        <taxon>Paramuricea</taxon>
    </lineage>
</organism>
<proteinExistence type="predicted"/>